<feature type="region of interest" description="Disordered" evidence="1">
    <location>
        <begin position="43"/>
        <end position="103"/>
    </location>
</feature>
<reference evidence="3" key="1">
    <citation type="submission" date="2019-05" db="EMBL/GenBank/DDBJ databases">
        <authorList>
            <consortium name="Pathogen Informatics"/>
        </authorList>
    </citation>
    <scope>NUCLEOTIDE SEQUENCE [LARGE SCALE GENOMIC DNA]</scope>
    <source>
        <strain evidence="3">NCTC12965</strain>
    </source>
</reference>
<feature type="compositionally biased region" description="Basic residues" evidence="1">
    <location>
        <begin position="50"/>
        <end position="67"/>
    </location>
</feature>
<evidence type="ECO:0000256" key="1">
    <source>
        <dbReference type="SAM" id="MobiDB-lite"/>
    </source>
</evidence>
<name>A0A4U9VZA6_SERFO</name>
<feature type="signal peptide" evidence="2">
    <location>
        <begin position="1"/>
        <end position="26"/>
    </location>
</feature>
<feature type="compositionally biased region" description="Polar residues" evidence="1">
    <location>
        <begin position="93"/>
        <end position="103"/>
    </location>
</feature>
<evidence type="ECO:0000256" key="2">
    <source>
        <dbReference type="SAM" id="SignalP"/>
    </source>
</evidence>
<organism evidence="3">
    <name type="scientific">Serratia fonticola</name>
    <dbReference type="NCBI Taxonomy" id="47917"/>
    <lineage>
        <taxon>Bacteria</taxon>
        <taxon>Pseudomonadati</taxon>
        <taxon>Pseudomonadota</taxon>
        <taxon>Gammaproteobacteria</taxon>
        <taxon>Enterobacterales</taxon>
        <taxon>Yersiniaceae</taxon>
        <taxon>Serratia</taxon>
    </lineage>
</organism>
<proteinExistence type="predicted"/>
<dbReference type="AlphaFoldDB" id="A0A4U9VZA6"/>
<keyword evidence="2" id="KW-0732">Signal</keyword>
<feature type="chain" id="PRO_5020515093" evidence="2">
    <location>
        <begin position="27"/>
        <end position="103"/>
    </location>
</feature>
<gene>
    <name evidence="3" type="ORF">NCTC12965_06208</name>
</gene>
<evidence type="ECO:0000313" key="3">
    <source>
        <dbReference type="EMBL" id="VTR51682.1"/>
    </source>
</evidence>
<dbReference type="EMBL" id="CABEEZ010000125">
    <property type="protein sequence ID" value="VTR51682.1"/>
    <property type="molecule type" value="Genomic_DNA"/>
</dbReference>
<sequence>MRLKKWRLPTHYTALAALVLAGSVSADDGVPAILQFAEQYRQQVSEKPAPQKKHPHRKPSTRQKKRCIPFAGRMNSPPRPRTSTPARPINCCSPASSNWRINA</sequence>
<protein>
    <submittedName>
        <fullName evidence="3">Uncharacterized protein</fullName>
    </submittedName>
</protein>
<accession>A0A4U9VZA6</accession>